<sequence length="52" mass="5798">MKVTHSTMNNLYYGEIARLIQVQHKRSHAWICSKSTVVLKAGSNAGDTTPPR</sequence>
<organism evidence="1 2">
    <name type="scientific">Citrobacter koseri (strain ATCC BAA-895 / CDC 4225-83 / SGSC4696)</name>
    <dbReference type="NCBI Taxonomy" id="290338"/>
    <lineage>
        <taxon>Bacteria</taxon>
        <taxon>Pseudomonadati</taxon>
        <taxon>Pseudomonadota</taxon>
        <taxon>Gammaproteobacteria</taxon>
        <taxon>Enterobacterales</taxon>
        <taxon>Enterobacteriaceae</taxon>
        <taxon>Citrobacter</taxon>
    </lineage>
</organism>
<keyword evidence="2" id="KW-1185">Reference proteome</keyword>
<name>A8AE78_CITK8</name>
<reference evidence="1 2" key="1">
    <citation type="submission" date="2007-08" db="EMBL/GenBank/DDBJ databases">
        <authorList>
            <consortium name="The Citrobacter koseri Genome Sequencing Project"/>
            <person name="McClelland M."/>
            <person name="Sanderson E.K."/>
            <person name="Porwollik S."/>
            <person name="Spieth J."/>
            <person name="Clifton W.S."/>
            <person name="Latreille P."/>
            <person name="Courtney L."/>
            <person name="Wang C."/>
            <person name="Pepin K."/>
            <person name="Bhonagiri V."/>
            <person name="Nash W."/>
            <person name="Johnson M."/>
            <person name="Thiruvilangam P."/>
            <person name="Wilson R."/>
        </authorList>
    </citation>
    <scope>NUCLEOTIDE SEQUENCE [LARGE SCALE GENOMIC DNA]</scope>
    <source>
        <strain evidence="2">ATCC BAA-895 / CDC 4225-83 / SGSC4696</strain>
    </source>
</reference>
<dbReference type="STRING" id="290338.CKO_00637"/>
<dbReference type="Proteomes" id="UP000008148">
    <property type="component" value="Chromosome"/>
</dbReference>
<evidence type="ECO:0000313" key="2">
    <source>
        <dbReference type="Proteomes" id="UP000008148"/>
    </source>
</evidence>
<dbReference type="KEGG" id="cko:CKO_00637"/>
<evidence type="ECO:0000313" key="1">
    <source>
        <dbReference type="EMBL" id="ABV11791.1"/>
    </source>
</evidence>
<accession>A8AE78</accession>
<dbReference type="EMBL" id="CP000822">
    <property type="protein sequence ID" value="ABV11791.1"/>
    <property type="molecule type" value="Genomic_DNA"/>
</dbReference>
<protein>
    <submittedName>
        <fullName evidence="1">Uncharacterized protein</fullName>
    </submittedName>
</protein>
<dbReference type="HOGENOM" id="CLU_206744_0_0_6"/>
<gene>
    <name evidence="1" type="ordered locus">CKO_00637</name>
</gene>
<proteinExistence type="predicted"/>
<dbReference type="AlphaFoldDB" id="A8AE78"/>